<dbReference type="WBParaSite" id="HCON_00174140-00001">
    <property type="protein sequence ID" value="HCON_00174140-00001"/>
    <property type="gene ID" value="HCON_00174140"/>
</dbReference>
<proteinExistence type="predicted"/>
<dbReference type="AlphaFoldDB" id="A0A7I4Z2L1"/>
<evidence type="ECO:0000313" key="3">
    <source>
        <dbReference type="WBParaSite" id="HCON_00174140-00001"/>
    </source>
</evidence>
<reference evidence="3" key="1">
    <citation type="submission" date="2020-12" db="UniProtKB">
        <authorList>
            <consortium name="WormBaseParasite"/>
        </authorList>
    </citation>
    <scope>IDENTIFICATION</scope>
    <source>
        <strain evidence="3">MHco3</strain>
    </source>
</reference>
<feature type="region of interest" description="Disordered" evidence="1">
    <location>
        <begin position="65"/>
        <end position="84"/>
    </location>
</feature>
<accession>A0A7I4Z2L1</accession>
<dbReference type="OMA" id="SEYRICA"/>
<organism evidence="2 3">
    <name type="scientific">Haemonchus contortus</name>
    <name type="common">Barber pole worm</name>
    <dbReference type="NCBI Taxonomy" id="6289"/>
    <lineage>
        <taxon>Eukaryota</taxon>
        <taxon>Metazoa</taxon>
        <taxon>Ecdysozoa</taxon>
        <taxon>Nematoda</taxon>
        <taxon>Chromadorea</taxon>
        <taxon>Rhabditida</taxon>
        <taxon>Rhabditina</taxon>
        <taxon>Rhabditomorpha</taxon>
        <taxon>Strongyloidea</taxon>
        <taxon>Trichostrongylidae</taxon>
        <taxon>Haemonchus</taxon>
    </lineage>
</organism>
<evidence type="ECO:0000256" key="1">
    <source>
        <dbReference type="SAM" id="MobiDB-lite"/>
    </source>
</evidence>
<keyword evidence="2" id="KW-1185">Reference proteome</keyword>
<dbReference type="Proteomes" id="UP000025227">
    <property type="component" value="Unplaced"/>
</dbReference>
<sequence length="131" mass="14544">MNSESGSLPTQQDFSKLSVSDLMRAIMEKNPDPIIGRMLVALREKIPEEMSDAVDEYKRSRSSVISGLEEASPQMRPSERQTDLKGKVRDVLDSLAVECRPVKVYRSGNLAADRPRLAKIVLSSEINDGLP</sequence>
<name>A0A7I4Z2L1_HAECO</name>
<protein>
    <submittedName>
        <fullName evidence="3">FliG_C domain-containing protein</fullName>
    </submittedName>
</protein>
<evidence type="ECO:0000313" key="2">
    <source>
        <dbReference type="Proteomes" id="UP000025227"/>
    </source>
</evidence>
<dbReference type="OrthoDB" id="5870018at2759"/>